<dbReference type="InterPro" id="IPR036250">
    <property type="entry name" value="AcylCo_DH-like_C"/>
</dbReference>
<feature type="transmembrane region" description="Helical" evidence="11">
    <location>
        <begin position="20"/>
        <end position="37"/>
    </location>
</feature>
<dbReference type="GO" id="GO:0055088">
    <property type="term" value="P:lipid homeostasis"/>
    <property type="evidence" value="ECO:0007669"/>
    <property type="project" value="TreeGrafter"/>
</dbReference>
<keyword evidence="9" id="KW-0443">Lipid metabolism</keyword>
<feature type="domain" description="Acyl-CoA oxidase C-alpha1" evidence="13">
    <location>
        <begin position="8"/>
        <end position="170"/>
    </location>
</feature>
<dbReference type="FunFam" id="1.20.140.10:FF:000005">
    <property type="entry name" value="Acyl-coenzyme A oxidase"/>
    <property type="match status" value="1"/>
</dbReference>
<dbReference type="Proteomes" id="UP001328107">
    <property type="component" value="Unassembled WGS sequence"/>
</dbReference>
<evidence type="ECO:0000256" key="2">
    <source>
        <dbReference type="ARBA" id="ARBA00004275"/>
    </source>
</evidence>
<reference evidence="15" key="1">
    <citation type="submission" date="2022-10" db="EMBL/GenBank/DDBJ databases">
        <title>Genome assembly of Pristionchus species.</title>
        <authorList>
            <person name="Yoshida K."/>
            <person name="Sommer R.J."/>
        </authorList>
    </citation>
    <scope>NUCLEOTIDE SEQUENCE [LARGE SCALE GENOMIC DNA]</scope>
    <source>
        <strain evidence="15">RS5460</strain>
    </source>
</reference>
<keyword evidence="5" id="KW-0285">Flavoprotein</keyword>
<evidence type="ECO:0000256" key="5">
    <source>
        <dbReference type="ARBA" id="ARBA00022630"/>
    </source>
</evidence>
<comment type="cofactor">
    <cofactor evidence="1">
        <name>FAD</name>
        <dbReference type="ChEBI" id="CHEBI:57692"/>
    </cofactor>
</comment>
<dbReference type="SUPFAM" id="SSF47203">
    <property type="entry name" value="Acyl-CoA dehydrogenase C-terminal domain-like"/>
    <property type="match status" value="2"/>
</dbReference>
<dbReference type="FunFam" id="1.20.140.10:FF:000013">
    <property type="entry name" value="Acyl-coenzyme A oxidase"/>
    <property type="match status" value="1"/>
</dbReference>
<dbReference type="GO" id="GO:1904070">
    <property type="term" value="P:ascaroside biosynthetic process"/>
    <property type="evidence" value="ECO:0007669"/>
    <property type="project" value="TreeGrafter"/>
</dbReference>
<evidence type="ECO:0000256" key="3">
    <source>
        <dbReference type="ARBA" id="ARBA00004846"/>
    </source>
</evidence>
<dbReference type="PANTHER" id="PTHR10909:SF250">
    <property type="entry name" value="PEROXISOMAL ACYL-COENZYME A OXIDASE 1"/>
    <property type="match status" value="1"/>
</dbReference>
<keyword evidence="8" id="KW-0560">Oxidoreductase</keyword>
<dbReference type="AlphaFoldDB" id="A0AAN5HXS2"/>
<organism evidence="14 15">
    <name type="scientific">Pristionchus mayeri</name>
    <dbReference type="NCBI Taxonomy" id="1317129"/>
    <lineage>
        <taxon>Eukaryota</taxon>
        <taxon>Metazoa</taxon>
        <taxon>Ecdysozoa</taxon>
        <taxon>Nematoda</taxon>
        <taxon>Chromadorea</taxon>
        <taxon>Rhabditida</taxon>
        <taxon>Rhabditina</taxon>
        <taxon>Diplogasteromorpha</taxon>
        <taxon>Diplogasteroidea</taxon>
        <taxon>Neodiplogasteridae</taxon>
        <taxon>Pristionchus</taxon>
    </lineage>
</organism>
<evidence type="ECO:0000259" key="12">
    <source>
        <dbReference type="Pfam" id="PF01756"/>
    </source>
</evidence>
<dbReference type="GO" id="GO:0033540">
    <property type="term" value="P:fatty acid beta-oxidation using acyl-CoA oxidase"/>
    <property type="evidence" value="ECO:0007669"/>
    <property type="project" value="TreeGrafter"/>
</dbReference>
<evidence type="ECO:0000256" key="9">
    <source>
        <dbReference type="ARBA" id="ARBA00023098"/>
    </source>
</evidence>
<evidence type="ECO:0008006" key="16">
    <source>
        <dbReference type="Google" id="ProtNLM"/>
    </source>
</evidence>
<evidence type="ECO:0000256" key="10">
    <source>
        <dbReference type="ARBA" id="ARBA00023140"/>
    </source>
</evidence>
<dbReference type="Gene3D" id="1.20.140.10">
    <property type="entry name" value="Butyryl-CoA Dehydrogenase, subunit A, domain 3"/>
    <property type="match status" value="2"/>
</dbReference>
<evidence type="ECO:0000256" key="6">
    <source>
        <dbReference type="ARBA" id="ARBA00022827"/>
    </source>
</evidence>
<keyword evidence="6" id="KW-0274">FAD</keyword>
<evidence type="ECO:0000256" key="7">
    <source>
        <dbReference type="ARBA" id="ARBA00022832"/>
    </source>
</evidence>
<evidence type="ECO:0000256" key="1">
    <source>
        <dbReference type="ARBA" id="ARBA00001974"/>
    </source>
</evidence>
<keyword evidence="15" id="KW-1185">Reference proteome</keyword>
<sequence>PIHAKLNYGLMVFIRAQMTYMHGVYLCSAATIAIRYSSVRRQGRIEKDSQREVQVLDYQTQQYRLFPQIARAYAFLFTGFEIMNIYNETMDGIDKGETDLLPDLHALTSGLKSVVTFIAGSGIEQCRMACGGHGYSEASGLPKIYGIAIAGCTYEGENMVMLQQAARYLLKSVETAARGEPLSYSVKFLGKKGERRSRVGMQAEADDQEIETLLSSLEHIARRLTVEASQEFEKRVKMGETRERAWIELTVEINRAARVYTRLFIAQSFHRRVVAAPSSLRPVLTDLLSLYLHYECVDMAHHLLHDGHFTGDQINYLKKRIYEDLRKIRPNAVSLVDSFDHSDRLLNSVLGKRDGNVYDALFQWAKNSELNYTDVSM</sequence>
<comment type="caution">
    <text evidence="14">The sequence shown here is derived from an EMBL/GenBank/DDBJ whole genome shotgun (WGS) entry which is preliminary data.</text>
</comment>
<gene>
    <name evidence="14" type="ORF">PMAYCL1PPCAC_15268</name>
</gene>
<evidence type="ECO:0000313" key="15">
    <source>
        <dbReference type="Proteomes" id="UP001328107"/>
    </source>
</evidence>
<dbReference type="GO" id="GO:0071949">
    <property type="term" value="F:FAD binding"/>
    <property type="evidence" value="ECO:0007669"/>
    <property type="project" value="InterPro"/>
</dbReference>
<keyword evidence="10" id="KW-0576">Peroxisome</keyword>
<evidence type="ECO:0000313" key="14">
    <source>
        <dbReference type="EMBL" id="GMR45073.1"/>
    </source>
</evidence>
<keyword evidence="11" id="KW-0812">Transmembrane</keyword>
<dbReference type="InterPro" id="IPR002655">
    <property type="entry name" value="Acyl-CoA_oxidase_C"/>
</dbReference>
<comment type="pathway">
    <text evidence="3">Lipid metabolism; peroxisomal fatty acid beta-oxidation.</text>
</comment>
<dbReference type="GO" id="GO:0003997">
    <property type="term" value="F:acyl-CoA oxidase activity"/>
    <property type="evidence" value="ECO:0007669"/>
    <property type="project" value="InterPro"/>
</dbReference>
<dbReference type="InterPro" id="IPR012258">
    <property type="entry name" value="Acyl-CoA_oxidase"/>
</dbReference>
<dbReference type="EMBL" id="BTRK01000004">
    <property type="protein sequence ID" value="GMR45073.1"/>
    <property type="molecule type" value="Genomic_DNA"/>
</dbReference>
<dbReference type="Pfam" id="PF01756">
    <property type="entry name" value="ACOX"/>
    <property type="match status" value="1"/>
</dbReference>
<keyword evidence="7" id="KW-0276">Fatty acid metabolism</keyword>
<feature type="domain" description="Acyl-CoA oxidase C-terminal" evidence="12">
    <location>
        <begin position="210"/>
        <end position="375"/>
    </location>
</feature>
<proteinExistence type="inferred from homology"/>
<comment type="subcellular location">
    <subcellularLocation>
        <location evidence="2">Peroxisome</location>
    </subcellularLocation>
</comment>
<dbReference type="PANTHER" id="PTHR10909">
    <property type="entry name" value="ELECTRON TRANSPORT OXIDOREDUCTASE"/>
    <property type="match status" value="1"/>
</dbReference>
<evidence type="ECO:0000256" key="11">
    <source>
        <dbReference type="SAM" id="Phobius"/>
    </source>
</evidence>
<dbReference type="InterPro" id="IPR055060">
    <property type="entry name" value="ACOX_C_alpha1"/>
</dbReference>
<evidence type="ECO:0000256" key="4">
    <source>
        <dbReference type="ARBA" id="ARBA00006288"/>
    </source>
</evidence>
<evidence type="ECO:0000259" key="13">
    <source>
        <dbReference type="Pfam" id="PF22924"/>
    </source>
</evidence>
<feature type="non-terminal residue" evidence="14">
    <location>
        <position position="1"/>
    </location>
</feature>
<feature type="non-terminal residue" evidence="14">
    <location>
        <position position="377"/>
    </location>
</feature>
<dbReference type="Pfam" id="PF22924">
    <property type="entry name" value="ACOX_C_alpha1"/>
    <property type="match status" value="1"/>
</dbReference>
<dbReference type="GO" id="GO:0005777">
    <property type="term" value="C:peroxisome"/>
    <property type="evidence" value="ECO:0007669"/>
    <property type="project" value="UniProtKB-SubCell"/>
</dbReference>
<protein>
    <recommendedName>
        <fullName evidence="16">Acyl-CoA oxidase</fullName>
    </recommendedName>
</protein>
<dbReference type="GO" id="GO:0005504">
    <property type="term" value="F:fatty acid binding"/>
    <property type="evidence" value="ECO:0007669"/>
    <property type="project" value="TreeGrafter"/>
</dbReference>
<evidence type="ECO:0000256" key="8">
    <source>
        <dbReference type="ARBA" id="ARBA00023002"/>
    </source>
</evidence>
<keyword evidence="11" id="KW-0472">Membrane</keyword>
<name>A0AAN5HXS2_9BILA</name>
<accession>A0AAN5HXS2</accession>
<keyword evidence="11" id="KW-1133">Transmembrane helix</keyword>
<comment type="similarity">
    <text evidence="4">Belongs to the acyl-CoA oxidase family.</text>
</comment>